<gene>
    <name evidence="2" type="ORF">GCM10023188_24050</name>
</gene>
<name>A0ABP8LRN2_9BACT</name>
<sequence length="142" mass="15515">MKNIFIFLALMGTTFSFTACEKDMDTYEFSDPKPAYVEIKSKAAITVEEGKEAEITFQSREAFQEVKSLQYEIKGAYTITGSIDYPRNSTSYVYSLAVPDGIVPEGTESAAATFTLVSADDLTVGYKGADKEVVNITITAAE</sequence>
<reference evidence="3" key="1">
    <citation type="journal article" date="2019" name="Int. J. Syst. Evol. Microbiol.">
        <title>The Global Catalogue of Microorganisms (GCM) 10K type strain sequencing project: providing services to taxonomists for standard genome sequencing and annotation.</title>
        <authorList>
            <consortium name="The Broad Institute Genomics Platform"/>
            <consortium name="The Broad Institute Genome Sequencing Center for Infectious Disease"/>
            <person name="Wu L."/>
            <person name="Ma J."/>
        </authorList>
    </citation>
    <scope>NUCLEOTIDE SEQUENCE [LARGE SCALE GENOMIC DNA]</scope>
    <source>
        <strain evidence="3">JCM 17926</strain>
    </source>
</reference>
<proteinExistence type="predicted"/>
<keyword evidence="1" id="KW-0732">Signal</keyword>
<comment type="caution">
    <text evidence="2">The sequence shown here is derived from an EMBL/GenBank/DDBJ whole genome shotgun (WGS) entry which is preliminary data.</text>
</comment>
<evidence type="ECO:0008006" key="4">
    <source>
        <dbReference type="Google" id="ProtNLM"/>
    </source>
</evidence>
<dbReference type="RefSeq" id="WP_345159342.1">
    <property type="nucleotide sequence ID" value="NZ_BAABHC010000014.1"/>
</dbReference>
<feature type="chain" id="PRO_5045947370" description="DUF1735 domain-containing protein" evidence="1">
    <location>
        <begin position="20"/>
        <end position="142"/>
    </location>
</feature>
<dbReference type="Proteomes" id="UP001500552">
    <property type="component" value="Unassembled WGS sequence"/>
</dbReference>
<accession>A0ABP8LRN2</accession>
<evidence type="ECO:0000256" key="1">
    <source>
        <dbReference type="SAM" id="SignalP"/>
    </source>
</evidence>
<keyword evidence="3" id="KW-1185">Reference proteome</keyword>
<evidence type="ECO:0000313" key="3">
    <source>
        <dbReference type="Proteomes" id="UP001500552"/>
    </source>
</evidence>
<evidence type="ECO:0000313" key="2">
    <source>
        <dbReference type="EMBL" id="GAA4433869.1"/>
    </source>
</evidence>
<feature type="signal peptide" evidence="1">
    <location>
        <begin position="1"/>
        <end position="19"/>
    </location>
</feature>
<protein>
    <recommendedName>
        <fullName evidence="4">DUF1735 domain-containing protein</fullName>
    </recommendedName>
</protein>
<dbReference type="EMBL" id="BAABHC010000014">
    <property type="protein sequence ID" value="GAA4433869.1"/>
    <property type="molecule type" value="Genomic_DNA"/>
</dbReference>
<dbReference type="PROSITE" id="PS51257">
    <property type="entry name" value="PROKAR_LIPOPROTEIN"/>
    <property type="match status" value="1"/>
</dbReference>
<organism evidence="2 3">
    <name type="scientific">Pontibacter saemangeumensis</name>
    <dbReference type="NCBI Taxonomy" id="1084525"/>
    <lineage>
        <taxon>Bacteria</taxon>
        <taxon>Pseudomonadati</taxon>
        <taxon>Bacteroidota</taxon>
        <taxon>Cytophagia</taxon>
        <taxon>Cytophagales</taxon>
        <taxon>Hymenobacteraceae</taxon>
        <taxon>Pontibacter</taxon>
    </lineage>
</organism>